<dbReference type="Proteomes" id="UP000681722">
    <property type="component" value="Unassembled WGS sequence"/>
</dbReference>
<dbReference type="EMBL" id="CAJOBC010091854">
    <property type="protein sequence ID" value="CAF4404444.1"/>
    <property type="molecule type" value="Genomic_DNA"/>
</dbReference>
<dbReference type="AlphaFoldDB" id="A0A815W525"/>
<accession>A0A815W525</accession>
<sequence>RTTSTSTTSSTSSTTSTSVSTTTATTATTTTPSCGVGFFSGAILSLNVGNAPFGDYTNYTFSYIATGTTTTLQFIFHGDFKGWSE</sequence>
<proteinExistence type="predicted"/>
<keyword evidence="4" id="KW-1185">Reference proteome</keyword>
<feature type="non-terminal residue" evidence="2">
    <location>
        <position position="1"/>
    </location>
</feature>
<dbReference type="EMBL" id="CAJNOQ010026210">
    <property type="protein sequence ID" value="CAF1543946.1"/>
    <property type="molecule type" value="Genomic_DNA"/>
</dbReference>
<evidence type="ECO:0000313" key="2">
    <source>
        <dbReference type="EMBL" id="CAF1543946.1"/>
    </source>
</evidence>
<name>A0A815W525_9BILA</name>
<feature type="region of interest" description="Disordered" evidence="1">
    <location>
        <begin position="1"/>
        <end position="30"/>
    </location>
</feature>
<evidence type="ECO:0000313" key="3">
    <source>
        <dbReference type="EMBL" id="CAF4404444.1"/>
    </source>
</evidence>
<dbReference type="Proteomes" id="UP000663829">
    <property type="component" value="Unassembled WGS sequence"/>
</dbReference>
<evidence type="ECO:0000313" key="4">
    <source>
        <dbReference type="Proteomes" id="UP000663829"/>
    </source>
</evidence>
<gene>
    <name evidence="2" type="ORF">GPM918_LOCUS38794</name>
    <name evidence="3" type="ORF">SRO942_LOCUS39639</name>
</gene>
<protein>
    <submittedName>
        <fullName evidence="2">Uncharacterized protein</fullName>
    </submittedName>
</protein>
<organism evidence="2 4">
    <name type="scientific">Didymodactylos carnosus</name>
    <dbReference type="NCBI Taxonomy" id="1234261"/>
    <lineage>
        <taxon>Eukaryota</taxon>
        <taxon>Metazoa</taxon>
        <taxon>Spiralia</taxon>
        <taxon>Gnathifera</taxon>
        <taxon>Rotifera</taxon>
        <taxon>Eurotatoria</taxon>
        <taxon>Bdelloidea</taxon>
        <taxon>Philodinida</taxon>
        <taxon>Philodinidae</taxon>
        <taxon>Didymodactylos</taxon>
    </lineage>
</organism>
<evidence type="ECO:0000256" key="1">
    <source>
        <dbReference type="SAM" id="MobiDB-lite"/>
    </source>
</evidence>
<comment type="caution">
    <text evidence="2">The sequence shown here is derived from an EMBL/GenBank/DDBJ whole genome shotgun (WGS) entry which is preliminary data.</text>
</comment>
<reference evidence="2" key="1">
    <citation type="submission" date="2021-02" db="EMBL/GenBank/DDBJ databases">
        <authorList>
            <person name="Nowell W R."/>
        </authorList>
    </citation>
    <scope>NUCLEOTIDE SEQUENCE</scope>
</reference>